<dbReference type="GO" id="GO:0033897">
    <property type="term" value="F:ribonuclease T2 activity"/>
    <property type="evidence" value="ECO:0007669"/>
    <property type="project" value="InterPro"/>
</dbReference>
<dbReference type="Gene3D" id="3.90.730.10">
    <property type="entry name" value="Ribonuclease T2-like"/>
    <property type="match status" value="3"/>
</dbReference>
<evidence type="ECO:0000313" key="5">
    <source>
        <dbReference type="EMBL" id="CAG9817379.1"/>
    </source>
</evidence>
<dbReference type="GO" id="GO:0006401">
    <property type="term" value="P:RNA catabolic process"/>
    <property type="evidence" value="ECO:0007669"/>
    <property type="project" value="TreeGrafter"/>
</dbReference>
<evidence type="ECO:0000256" key="1">
    <source>
        <dbReference type="ARBA" id="ARBA00007469"/>
    </source>
</evidence>
<dbReference type="InterPro" id="IPR036430">
    <property type="entry name" value="RNase_T2-like_sf"/>
</dbReference>
<reference evidence="5" key="2">
    <citation type="submission" date="2022-10" db="EMBL/GenBank/DDBJ databases">
        <authorList>
            <consortium name="ENA_rothamsted_submissions"/>
            <consortium name="culmorum"/>
            <person name="King R."/>
        </authorList>
    </citation>
    <scope>NUCLEOTIDE SEQUENCE</scope>
</reference>
<dbReference type="CDD" id="cd01061">
    <property type="entry name" value="RNase_T2_euk"/>
    <property type="match status" value="1"/>
</dbReference>
<feature type="active site" evidence="3">
    <location>
        <position position="76"/>
    </location>
</feature>
<reference evidence="5" key="1">
    <citation type="submission" date="2022-01" db="EMBL/GenBank/DDBJ databases">
        <authorList>
            <person name="King R."/>
        </authorList>
    </citation>
    <scope>NUCLEOTIDE SEQUENCE</scope>
</reference>
<protein>
    <submittedName>
        <fullName evidence="5">Uncharacterized protein</fullName>
    </submittedName>
</protein>
<evidence type="ECO:0000256" key="3">
    <source>
        <dbReference type="PIRSR" id="PIRSR633697-1"/>
    </source>
</evidence>
<gene>
    <name evidence="5" type="ORF">PHAECO_LOCUS4654</name>
</gene>
<dbReference type="AlphaFoldDB" id="A0A9N9X464"/>
<dbReference type="PANTHER" id="PTHR11240">
    <property type="entry name" value="RIBONUCLEASE T2"/>
    <property type="match status" value="1"/>
</dbReference>
<feature type="active site" evidence="3">
    <location>
        <position position="72"/>
    </location>
</feature>
<dbReference type="GO" id="GO:0005576">
    <property type="term" value="C:extracellular region"/>
    <property type="evidence" value="ECO:0007669"/>
    <property type="project" value="TreeGrafter"/>
</dbReference>
<dbReference type="Proteomes" id="UP001153737">
    <property type="component" value="Chromosome 15"/>
</dbReference>
<keyword evidence="2" id="KW-1015">Disulfide bond</keyword>
<dbReference type="Pfam" id="PF00445">
    <property type="entry name" value="Ribonuclease_T2"/>
    <property type="match status" value="2"/>
</dbReference>
<dbReference type="SUPFAM" id="SSF55895">
    <property type="entry name" value="Ribonuclease Rh-like"/>
    <property type="match status" value="3"/>
</dbReference>
<dbReference type="PROSITE" id="PS00531">
    <property type="entry name" value="RNASE_T2_2"/>
    <property type="match status" value="1"/>
</dbReference>
<evidence type="ECO:0000256" key="4">
    <source>
        <dbReference type="RuleBase" id="RU004328"/>
    </source>
</evidence>
<dbReference type="InterPro" id="IPR033697">
    <property type="entry name" value="Ribonuclease_T2_eukaryotic"/>
</dbReference>
<feature type="active site" evidence="3">
    <location>
        <position position="35"/>
    </location>
</feature>
<dbReference type="GO" id="GO:0003723">
    <property type="term" value="F:RNA binding"/>
    <property type="evidence" value="ECO:0007669"/>
    <property type="project" value="InterPro"/>
</dbReference>
<accession>A0A9N9X464</accession>
<dbReference type="InterPro" id="IPR001568">
    <property type="entry name" value="RNase_T2-like"/>
</dbReference>
<comment type="similarity">
    <text evidence="1 4">Belongs to the RNase T2 family.</text>
</comment>
<dbReference type="EMBL" id="OU896721">
    <property type="protein sequence ID" value="CAG9817379.1"/>
    <property type="molecule type" value="Genomic_DNA"/>
</dbReference>
<dbReference type="OrthoDB" id="435754at2759"/>
<dbReference type="InterPro" id="IPR033130">
    <property type="entry name" value="RNase_T2_His_AS_2"/>
</dbReference>
<dbReference type="PANTHER" id="PTHR11240:SF22">
    <property type="entry name" value="RIBONUCLEASE T2"/>
    <property type="match status" value="1"/>
</dbReference>
<name>A0A9N9X464_PHACE</name>
<organism evidence="5 6">
    <name type="scientific">Phaedon cochleariae</name>
    <name type="common">Mustard beetle</name>
    <dbReference type="NCBI Taxonomy" id="80249"/>
    <lineage>
        <taxon>Eukaryota</taxon>
        <taxon>Metazoa</taxon>
        <taxon>Ecdysozoa</taxon>
        <taxon>Arthropoda</taxon>
        <taxon>Hexapoda</taxon>
        <taxon>Insecta</taxon>
        <taxon>Pterygota</taxon>
        <taxon>Neoptera</taxon>
        <taxon>Endopterygota</taxon>
        <taxon>Coleoptera</taxon>
        <taxon>Polyphaga</taxon>
        <taxon>Cucujiformia</taxon>
        <taxon>Chrysomeloidea</taxon>
        <taxon>Chrysomelidae</taxon>
        <taxon>Chrysomelinae</taxon>
        <taxon>Chrysomelini</taxon>
        <taxon>Phaedon</taxon>
    </lineage>
</organism>
<proteinExistence type="inferred from homology"/>
<evidence type="ECO:0000313" key="6">
    <source>
        <dbReference type="Proteomes" id="UP001153737"/>
    </source>
</evidence>
<sequence length="425" mass="48782">MYAQRWPVTSCAQWEEAKPDNTCDLPQNKNTWTVHGIWPTKYGTEGPLFCPSAARWTNVEANTKPYSFWKHEWDKHGTCSVTLPALNSVTNFFTKGLTLNKQFELSEILAQSKITPCKSGYTPQQIYDAVKSVTKADPMIQCVVDRHTKESMISEIRICLNKTFEVIDCDHANPNNKLGGDVVGNCDLKKPVMYLDQVPGRHSWYEMDYFGDALSHNYEERMHYFELSEILARSNITPCKSGYTPQQIYDAVKLMTEADPMIQCVVDRHTKESMISEIRICLNKTFEVIDCDHANPDNKLRGDVVGNCDLKKPVMYLDQVPGRHSWYEMDYFGDALHNYEERMHYIYDAVKSVTRVDPMIQCVVDRHTKESMISEIRICLNKTFEVIDCDHANPDNKLRGDVVGNCDLKKPVMYLDRLVGIVGTK</sequence>
<keyword evidence="6" id="KW-1185">Reference proteome</keyword>
<evidence type="ECO:0000256" key="2">
    <source>
        <dbReference type="ARBA" id="ARBA00023157"/>
    </source>
</evidence>